<dbReference type="InterPro" id="IPR015422">
    <property type="entry name" value="PyrdxlP-dep_Trfase_small"/>
</dbReference>
<keyword evidence="5 8" id="KW-0663">Pyridoxal phosphate</keyword>
<evidence type="ECO:0000256" key="2">
    <source>
        <dbReference type="ARBA" id="ARBA00010447"/>
    </source>
</evidence>
<dbReference type="PANTHER" id="PTHR43586">
    <property type="entry name" value="CYSTEINE DESULFURASE"/>
    <property type="match status" value="1"/>
</dbReference>
<dbReference type="AlphaFoldDB" id="A0A2U1DMT8"/>
<comment type="function">
    <text evidence="8">Catalyzes the removal of elemental sulfur and selenium atoms from L-cysteine, L-cystine, L-selenocysteine, and L-selenocystine to produce L-alanine.</text>
</comment>
<accession>A0A2U1DMT8</accession>
<dbReference type="Gene3D" id="3.40.640.10">
    <property type="entry name" value="Type I PLP-dependent aspartate aminotransferase-like (Major domain)"/>
    <property type="match status" value="1"/>
</dbReference>
<reference evidence="10 11" key="1">
    <citation type="submission" date="2018-04" db="EMBL/GenBank/DDBJ databases">
        <title>Genomic Encyclopedia of Type Strains, Phase IV (KMG-IV): sequencing the most valuable type-strain genomes for metagenomic binning, comparative biology and taxonomic classification.</title>
        <authorList>
            <person name="Goeker M."/>
        </authorList>
    </citation>
    <scope>NUCLEOTIDE SEQUENCE [LARGE SCALE GENOMIC DNA]</scope>
    <source>
        <strain evidence="10 11">DSM 20705</strain>
    </source>
</reference>
<dbReference type="CDD" id="cd06453">
    <property type="entry name" value="SufS_like"/>
    <property type="match status" value="1"/>
</dbReference>
<dbReference type="Proteomes" id="UP000245793">
    <property type="component" value="Unassembled WGS sequence"/>
</dbReference>
<comment type="cofactor">
    <cofactor evidence="1 7">
        <name>pyridoxal 5'-phosphate</name>
        <dbReference type="ChEBI" id="CHEBI:597326"/>
    </cofactor>
</comment>
<dbReference type="RefSeq" id="WP_342748635.1">
    <property type="nucleotide sequence ID" value="NZ_QEKV01000012.1"/>
</dbReference>
<gene>
    <name evidence="10" type="ORF">C7381_11213</name>
</gene>
<proteinExistence type="inferred from homology"/>
<evidence type="ECO:0000256" key="7">
    <source>
        <dbReference type="RuleBase" id="RU004504"/>
    </source>
</evidence>
<dbReference type="PANTHER" id="PTHR43586:SF8">
    <property type="entry name" value="CYSTEINE DESULFURASE 1, CHLOROPLASTIC"/>
    <property type="match status" value="1"/>
</dbReference>
<evidence type="ECO:0000256" key="4">
    <source>
        <dbReference type="ARBA" id="ARBA00022679"/>
    </source>
</evidence>
<keyword evidence="11" id="KW-1185">Reference proteome</keyword>
<dbReference type="PROSITE" id="PS00595">
    <property type="entry name" value="AA_TRANSFER_CLASS_5"/>
    <property type="match status" value="1"/>
</dbReference>
<dbReference type="InterPro" id="IPR015421">
    <property type="entry name" value="PyrdxlP-dep_Trfase_major"/>
</dbReference>
<evidence type="ECO:0000313" key="10">
    <source>
        <dbReference type="EMBL" id="PVY88988.1"/>
    </source>
</evidence>
<dbReference type="EMBL" id="QEKV01000012">
    <property type="protein sequence ID" value="PVY88988.1"/>
    <property type="molecule type" value="Genomic_DNA"/>
</dbReference>
<dbReference type="NCBIfam" id="TIGR01979">
    <property type="entry name" value="sufS"/>
    <property type="match status" value="1"/>
</dbReference>
<dbReference type="GO" id="GO:0006534">
    <property type="term" value="P:cysteine metabolic process"/>
    <property type="evidence" value="ECO:0007669"/>
    <property type="project" value="UniProtKB-UniRule"/>
</dbReference>
<comment type="catalytic activity">
    <reaction evidence="6 8">
        <text>(sulfur carrier)-H + L-cysteine = (sulfur carrier)-SH + L-alanine</text>
        <dbReference type="Rhea" id="RHEA:43892"/>
        <dbReference type="Rhea" id="RHEA-COMP:14737"/>
        <dbReference type="Rhea" id="RHEA-COMP:14739"/>
        <dbReference type="ChEBI" id="CHEBI:29917"/>
        <dbReference type="ChEBI" id="CHEBI:35235"/>
        <dbReference type="ChEBI" id="CHEBI:57972"/>
        <dbReference type="ChEBI" id="CHEBI:64428"/>
        <dbReference type="EC" id="2.8.1.7"/>
    </reaction>
</comment>
<dbReference type="EC" id="2.8.1.7" evidence="3 8"/>
<evidence type="ECO:0000256" key="8">
    <source>
        <dbReference type="RuleBase" id="RU004506"/>
    </source>
</evidence>
<dbReference type="GO" id="GO:0031071">
    <property type="term" value="F:cysteine desulfurase activity"/>
    <property type="evidence" value="ECO:0007669"/>
    <property type="project" value="UniProtKB-UniRule"/>
</dbReference>
<evidence type="ECO:0000256" key="5">
    <source>
        <dbReference type="ARBA" id="ARBA00022898"/>
    </source>
</evidence>
<comment type="caution">
    <text evidence="10">The sequence shown here is derived from an EMBL/GenBank/DDBJ whole genome shotgun (WGS) entry which is preliminary data.</text>
</comment>
<protein>
    <recommendedName>
        <fullName evidence="3 8">Cysteine desulfurase</fullName>
        <ecNumber evidence="3 8">2.8.1.7</ecNumber>
    </recommendedName>
</protein>
<name>A0A2U1DMT8_9FIRM</name>
<organism evidence="10 11">
    <name type="scientific">Ezakiella coagulans</name>
    <dbReference type="NCBI Taxonomy" id="46507"/>
    <lineage>
        <taxon>Bacteria</taxon>
        <taxon>Bacillati</taxon>
        <taxon>Bacillota</taxon>
        <taxon>Tissierellia</taxon>
        <taxon>Ezakiella</taxon>
    </lineage>
</organism>
<evidence type="ECO:0000313" key="11">
    <source>
        <dbReference type="Proteomes" id="UP000245793"/>
    </source>
</evidence>
<evidence type="ECO:0000259" key="9">
    <source>
        <dbReference type="Pfam" id="PF00266"/>
    </source>
</evidence>
<evidence type="ECO:0000256" key="6">
    <source>
        <dbReference type="ARBA" id="ARBA00050776"/>
    </source>
</evidence>
<dbReference type="Gene3D" id="3.90.1150.10">
    <property type="entry name" value="Aspartate Aminotransferase, domain 1"/>
    <property type="match status" value="1"/>
</dbReference>
<keyword evidence="10" id="KW-0456">Lyase</keyword>
<sequence>MSLNPIEIKKDFPILTNGIHYLDNAATTQKPAQVIDSLVKYYLQDNANPHRSAHRLGQRATEDYENARDTVRNFINAKKVEEIVFTKNATESLNILTNSFLYTLKPGDEILITIAEHHANFVNWQEVAKKTGAKLVISYLNEDRSLNIDELLGKINKNTKVVSFQEASNVTGYIVDAKALIKEIREKCDATIIVDGSQSVPNKITDVSDMDCDFFVFSGHKLLAPMGIGVLYGKLEKLNKLPALLFGGDMIEYVYENEATYLEAPFRFEGGTQNVGGAVGLARAIKYLEDIGMDNIHKYELEIAKEAYDKLNSIEGVKLYTTSNQSRTAVLSFNIEGAHPHDIATILDSKGIMIRSGHHCAQPLHRYLGRPFSARASFYIYNTMDEIDELVKGIENVKEVLQLGTR</sequence>
<keyword evidence="4 8" id="KW-0808">Transferase</keyword>
<dbReference type="GO" id="GO:0016829">
    <property type="term" value="F:lyase activity"/>
    <property type="evidence" value="ECO:0007669"/>
    <property type="project" value="UniProtKB-KW"/>
</dbReference>
<dbReference type="SUPFAM" id="SSF53383">
    <property type="entry name" value="PLP-dependent transferases"/>
    <property type="match status" value="1"/>
</dbReference>
<dbReference type="InterPro" id="IPR015424">
    <property type="entry name" value="PyrdxlP-dep_Trfase"/>
</dbReference>
<dbReference type="InterPro" id="IPR000192">
    <property type="entry name" value="Aminotrans_V_dom"/>
</dbReference>
<dbReference type="InterPro" id="IPR010970">
    <property type="entry name" value="Cys_dSase_SufS"/>
</dbReference>
<comment type="similarity">
    <text evidence="2 8">Belongs to the class-V pyridoxal-phosphate-dependent aminotransferase family. Csd subfamily.</text>
</comment>
<dbReference type="Pfam" id="PF00266">
    <property type="entry name" value="Aminotran_5"/>
    <property type="match status" value="1"/>
</dbReference>
<feature type="domain" description="Aminotransferase class V" evidence="9">
    <location>
        <begin position="20"/>
        <end position="390"/>
    </location>
</feature>
<dbReference type="InterPro" id="IPR020578">
    <property type="entry name" value="Aminotrans_V_PyrdxlP_BS"/>
</dbReference>
<evidence type="ECO:0000256" key="3">
    <source>
        <dbReference type="ARBA" id="ARBA00012239"/>
    </source>
</evidence>
<dbReference type="GO" id="GO:0030170">
    <property type="term" value="F:pyridoxal phosphate binding"/>
    <property type="evidence" value="ECO:0007669"/>
    <property type="project" value="UniProtKB-UniRule"/>
</dbReference>
<evidence type="ECO:0000256" key="1">
    <source>
        <dbReference type="ARBA" id="ARBA00001933"/>
    </source>
</evidence>